<dbReference type="EMBL" id="CAJVPY010012809">
    <property type="protein sequence ID" value="CAG8736566.1"/>
    <property type="molecule type" value="Genomic_DNA"/>
</dbReference>
<organism evidence="1 2">
    <name type="scientific">Dentiscutata erythropus</name>
    <dbReference type="NCBI Taxonomy" id="1348616"/>
    <lineage>
        <taxon>Eukaryota</taxon>
        <taxon>Fungi</taxon>
        <taxon>Fungi incertae sedis</taxon>
        <taxon>Mucoromycota</taxon>
        <taxon>Glomeromycotina</taxon>
        <taxon>Glomeromycetes</taxon>
        <taxon>Diversisporales</taxon>
        <taxon>Gigasporaceae</taxon>
        <taxon>Dentiscutata</taxon>
    </lineage>
</organism>
<proteinExistence type="predicted"/>
<evidence type="ECO:0000313" key="2">
    <source>
        <dbReference type="Proteomes" id="UP000789405"/>
    </source>
</evidence>
<feature type="non-terminal residue" evidence="1">
    <location>
        <position position="1"/>
    </location>
</feature>
<name>A0A9N9II21_9GLOM</name>
<evidence type="ECO:0000313" key="1">
    <source>
        <dbReference type="EMBL" id="CAG8736566.1"/>
    </source>
</evidence>
<gene>
    <name evidence="1" type="ORF">DERYTH_LOCUS15616</name>
</gene>
<dbReference type="AlphaFoldDB" id="A0A9N9II21"/>
<dbReference type="Proteomes" id="UP000789405">
    <property type="component" value="Unassembled WGS sequence"/>
</dbReference>
<reference evidence="1" key="1">
    <citation type="submission" date="2021-06" db="EMBL/GenBank/DDBJ databases">
        <authorList>
            <person name="Kallberg Y."/>
            <person name="Tangrot J."/>
            <person name="Rosling A."/>
        </authorList>
    </citation>
    <scope>NUCLEOTIDE SEQUENCE</scope>
    <source>
        <strain evidence="1">MA453B</strain>
    </source>
</reference>
<sequence>KPILTPTNFTKKYGGALARAVIAQQKYRVIIRVLGDRTDNISVGQKNFDDSVTKNATNLYGRVRISTNPAISLHALM</sequence>
<keyword evidence="2" id="KW-1185">Reference proteome</keyword>
<accession>A0A9N9II21</accession>
<protein>
    <submittedName>
        <fullName evidence="1">6218_t:CDS:1</fullName>
    </submittedName>
</protein>
<comment type="caution">
    <text evidence="1">The sequence shown here is derived from an EMBL/GenBank/DDBJ whole genome shotgun (WGS) entry which is preliminary data.</text>
</comment>